<feature type="active site" description="Nucleophile" evidence="2">
    <location>
        <position position="59"/>
    </location>
</feature>
<dbReference type="GO" id="GO:0016042">
    <property type="term" value="P:lipid catabolic process"/>
    <property type="evidence" value="ECO:0007669"/>
    <property type="project" value="UniProtKB-UniRule"/>
</dbReference>
<dbReference type="CDD" id="cd07213">
    <property type="entry name" value="Pat17_PNPLA8_PNPLA9_like1"/>
    <property type="match status" value="1"/>
</dbReference>
<dbReference type="GO" id="GO:0016787">
    <property type="term" value="F:hydrolase activity"/>
    <property type="evidence" value="ECO:0007669"/>
    <property type="project" value="UniProtKB-UniRule"/>
</dbReference>
<reference evidence="5" key="2">
    <citation type="submission" date="2004-10" db="EMBL/GenBank/DDBJ databases">
        <title>Identifizierung und Charakterisierung des Tubulysin Biosynthesegenclusters aus dem Myxobakterium Angiococcus disciformis An d48.</title>
        <authorList>
            <person name="Sandmann A."/>
        </authorList>
    </citation>
    <scope>NUCLEOTIDE SEQUENCE</scope>
    <source>
        <strain evidence="5">An d48</strain>
    </source>
</reference>
<dbReference type="InterPro" id="IPR047156">
    <property type="entry name" value="Teg/CotR/CapV-like"/>
</dbReference>
<name>Q5ZPA4_9BACT</name>
<dbReference type="Gene3D" id="3.40.1090.10">
    <property type="entry name" value="Cytosolic phospholipase A2 catalytic domain"/>
    <property type="match status" value="1"/>
</dbReference>
<protein>
    <submittedName>
        <fullName evidence="5">Patatin-like protein</fullName>
    </submittedName>
</protein>
<dbReference type="EMBL" id="AJ620477">
    <property type="protein sequence ID" value="CAF05653.1"/>
    <property type="molecule type" value="Genomic_DNA"/>
</dbReference>
<sequence>MTSGTRKTGGDGARRNDKYRILSLDGGGLRTLLSIGLLKRIDQLRPGFLDQVDLVAGTSAGAISALIIAAAREPAVGLEQARQIWFTPGLFDSPLSNQLGALVGQSALMPSENMARALTHILGDKTLRDLKRKVVIPAFQLDDGDPDEDRRGWRPRIFHNFPGDTFVNLDDYLVDLALRSSSLPIVSPVHQGYVDGGLFANNPTMSAVAQAIYAKAADVRDILVFSLGTGDSVDYLDGYNENWGWRKWLLDPKQPMAFVAATIEAGVEAIDFQAKMLLPRGNYWREDPVVPFNLGNSVEAQIATLDRVVKRHDLSKVLEWVENSGWQPKATQETASGAQREFSGESGEARS</sequence>
<keyword evidence="2" id="KW-0442">Lipid degradation</keyword>
<proteinExistence type="predicted"/>
<feature type="compositionally biased region" description="Polar residues" evidence="3">
    <location>
        <begin position="328"/>
        <end position="337"/>
    </location>
</feature>
<dbReference type="PANTHER" id="PTHR24138:SF10">
    <property type="entry name" value="PHOSPHOLIPASE A2"/>
    <property type="match status" value="1"/>
</dbReference>
<feature type="short sequence motif" description="GXSXG" evidence="2">
    <location>
        <begin position="57"/>
        <end position="61"/>
    </location>
</feature>
<organism evidence="5">
    <name type="scientific">Archangium disciforme</name>
    <dbReference type="NCBI Taxonomy" id="38"/>
    <lineage>
        <taxon>Bacteria</taxon>
        <taxon>Pseudomonadati</taxon>
        <taxon>Myxococcota</taxon>
        <taxon>Myxococcia</taxon>
        <taxon>Myxococcales</taxon>
        <taxon>Cystobacterineae</taxon>
        <taxon>Archangiaceae</taxon>
        <taxon>Archangium</taxon>
    </lineage>
</organism>
<dbReference type="PROSITE" id="PS51635">
    <property type="entry name" value="PNPLA"/>
    <property type="match status" value="1"/>
</dbReference>
<dbReference type="SUPFAM" id="SSF52151">
    <property type="entry name" value="FabD/lysophospholipase-like"/>
    <property type="match status" value="1"/>
</dbReference>
<keyword evidence="2" id="KW-0378">Hydrolase</keyword>
<feature type="region of interest" description="Disordered" evidence="3">
    <location>
        <begin position="328"/>
        <end position="351"/>
    </location>
</feature>
<dbReference type="PANTHER" id="PTHR24138">
    <property type="entry name" value="INTRACELLLAR PHOSPHOLIPASE A FAMILY"/>
    <property type="match status" value="1"/>
</dbReference>
<dbReference type="InterPro" id="IPR002641">
    <property type="entry name" value="PNPLA_dom"/>
</dbReference>
<evidence type="ECO:0000259" key="4">
    <source>
        <dbReference type="PROSITE" id="PS51635"/>
    </source>
</evidence>
<evidence type="ECO:0000256" key="2">
    <source>
        <dbReference type="PROSITE-ProRule" id="PRU01161"/>
    </source>
</evidence>
<dbReference type="AlphaFoldDB" id="Q5ZPA4"/>
<dbReference type="Pfam" id="PF01734">
    <property type="entry name" value="Patatin"/>
    <property type="match status" value="1"/>
</dbReference>
<dbReference type="InterPro" id="IPR016035">
    <property type="entry name" value="Acyl_Trfase/lysoPLipase"/>
</dbReference>
<feature type="domain" description="PNPLA" evidence="4">
    <location>
        <begin position="22"/>
        <end position="208"/>
    </location>
</feature>
<keyword evidence="1 2" id="KW-0443">Lipid metabolism</keyword>
<reference evidence="5" key="1">
    <citation type="journal article" date="2004" name="Chem. Biol.">
        <title>Identification and analysis of the core biosynthetic machinery of tubulysin, a potent cytotoxin with potential anticancer activity.</title>
        <authorList>
            <person name="Sandmann A."/>
            <person name="Sasse F."/>
            <person name="Muller R."/>
        </authorList>
    </citation>
    <scope>NUCLEOTIDE SEQUENCE</scope>
    <source>
        <strain evidence="5">An d48</strain>
    </source>
</reference>
<feature type="active site" description="Proton acceptor" evidence="2">
    <location>
        <position position="195"/>
    </location>
</feature>
<evidence type="ECO:0000256" key="1">
    <source>
        <dbReference type="ARBA" id="ARBA00023098"/>
    </source>
</evidence>
<evidence type="ECO:0000313" key="5">
    <source>
        <dbReference type="EMBL" id="CAF05653.1"/>
    </source>
</evidence>
<evidence type="ECO:0000256" key="3">
    <source>
        <dbReference type="SAM" id="MobiDB-lite"/>
    </source>
</evidence>
<accession>Q5ZPA4</accession>
<comment type="caution">
    <text evidence="2">Lacks conserved residue(s) required for the propagation of feature annotation.</text>
</comment>
<feature type="short sequence motif" description="DGA/G" evidence="2">
    <location>
        <begin position="195"/>
        <end position="197"/>
    </location>
</feature>